<dbReference type="Proteomes" id="UP001487296">
    <property type="component" value="Unassembled WGS sequence"/>
</dbReference>
<evidence type="ECO:0000256" key="1">
    <source>
        <dbReference type="SAM" id="SignalP"/>
    </source>
</evidence>
<feature type="chain" id="PRO_5045138721" evidence="1">
    <location>
        <begin position="21"/>
        <end position="540"/>
    </location>
</feature>
<protein>
    <submittedName>
        <fullName evidence="2">Uncharacterized protein</fullName>
    </submittedName>
</protein>
<sequence>MKKTTLMLAAALSFSAATFAQTPAQTPTQQKTTLKLAKVAAPAKMAKVIENVPEMITKQPAGKLYKDMYGYAKGFISMWGMIYEDKMDGRARDFVVGDDGCYYMSSPITFQYTDSWIKGEKGEGDTIVFKLPQQIMVHEVGDDQTMNYYAARLKFQKVNGENQYVYDESSQDMKFVWRNDSLIKADTNALLGMVSEKGDWNGLGDLISETAPNPFVNDGPADPSKAEKFIFTFHPSERTTTQRISKVVIEGNDFYANNIDPQVPEAWIHGVIDGNKLSFTGAQYMGLDKNKHQYRFNIPFNVYYDESTYETVYQQLKKVTFKYDAKTKKVNKCPYGFLSNYGYRNIAMEMQVVMQPEFEAWNGVIAAPQNPTILQYQEASSGEGCIIFDLPRNNVKNSFMDQSYVYFNLFFDDELVTFYPDQYTGISEEMTDVPVDFADANYAFQTHGSQHRVAIYDSGFERVGVMGVYQDGDVRLCSDIVWSDGSVTSDIRNAHVSGEVQASTYYDLSGRAVAAPAHGVFIKKSVGSDGTVRTSKVVVK</sequence>
<keyword evidence="3" id="KW-1185">Reference proteome</keyword>
<keyword evidence="1" id="KW-0732">Signal</keyword>
<evidence type="ECO:0000313" key="3">
    <source>
        <dbReference type="Proteomes" id="UP001487296"/>
    </source>
</evidence>
<gene>
    <name evidence="2" type="ORF">AAAT34_10465</name>
</gene>
<evidence type="ECO:0000313" key="2">
    <source>
        <dbReference type="EMBL" id="MEQ2487459.1"/>
    </source>
</evidence>
<accession>A0ABV1FSY8</accession>
<proteinExistence type="predicted"/>
<reference evidence="2 3" key="1">
    <citation type="submission" date="2024-04" db="EMBL/GenBank/DDBJ databases">
        <title>Human intestinal bacterial collection.</title>
        <authorList>
            <person name="Pauvert C."/>
            <person name="Hitch T.C.A."/>
            <person name="Clavel T."/>
        </authorList>
    </citation>
    <scope>NUCLEOTIDE SEQUENCE [LARGE SCALE GENOMIC DNA]</scope>
    <source>
        <strain evidence="2 3">CLA-AA-H145</strain>
    </source>
</reference>
<comment type="caution">
    <text evidence="2">The sequence shown here is derived from an EMBL/GenBank/DDBJ whole genome shotgun (WGS) entry which is preliminary data.</text>
</comment>
<dbReference type="EMBL" id="JBBNFP010000049">
    <property type="protein sequence ID" value="MEQ2487459.1"/>
    <property type="molecule type" value="Genomic_DNA"/>
</dbReference>
<feature type="signal peptide" evidence="1">
    <location>
        <begin position="1"/>
        <end position="20"/>
    </location>
</feature>
<organism evidence="2 3">
    <name type="scientific">Hallella faecis</name>
    <dbReference type="NCBI Taxonomy" id="2841596"/>
    <lineage>
        <taxon>Bacteria</taxon>
        <taxon>Pseudomonadati</taxon>
        <taxon>Bacteroidota</taxon>
        <taxon>Bacteroidia</taxon>
        <taxon>Bacteroidales</taxon>
        <taxon>Prevotellaceae</taxon>
        <taxon>Hallella</taxon>
    </lineage>
</organism>
<name>A0ABV1FSY8_9BACT</name>
<dbReference type="RefSeq" id="WP_215760546.1">
    <property type="nucleotide sequence ID" value="NZ_JAHKBE010000051.1"/>
</dbReference>